<comment type="similarity">
    <text evidence="1">Belongs to the helicase family. RecQ subfamily.</text>
</comment>
<keyword evidence="4 10" id="KW-0347">Helicase</keyword>
<evidence type="ECO:0000256" key="4">
    <source>
        <dbReference type="ARBA" id="ARBA00022806"/>
    </source>
</evidence>
<dbReference type="NCBIfam" id="TIGR00614">
    <property type="entry name" value="recQ_fam"/>
    <property type="match status" value="1"/>
</dbReference>
<evidence type="ECO:0000256" key="11">
    <source>
        <dbReference type="SAM" id="Coils"/>
    </source>
</evidence>
<dbReference type="SMART" id="SM00490">
    <property type="entry name" value="HELICc"/>
    <property type="match status" value="1"/>
</dbReference>
<dbReference type="PROSITE" id="PS51192">
    <property type="entry name" value="HELICASE_ATP_BIND_1"/>
    <property type="match status" value="1"/>
</dbReference>
<dbReference type="GO" id="GO:0005524">
    <property type="term" value="F:ATP binding"/>
    <property type="evidence" value="ECO:0007669"/>
    <property type="project" value="UniProtKB-UniRule"/>
</dbReference>
<proteinExistence type="inferred from homology"/>
<evidence type="ECO:0000256" key="5">
    <source>
        <dbReference type="ARBA" id="ARBA00022840"/>
    </source>
</evidence>
<comment type="catalytic activity">
    <reaction evidence="8">
        <text>Couples ATP hydrolysis with the unwinding of duplex DNA by translocating in the 3'-5' direction.</text>
        <dbReference type="EC" id="5.6.2.4"/>
    </reaction>
</comment>
<dbReference type="InterPro" id="IPR014001">
    <property type="entry name" value="Helicase_ATP-bd"/>
</dbReference>
<keyword evidence="5 10" id="KW-0067">ATP-binding</keyword>
<protein>
    <recommendedName>
        <fullName evidence="9">DNA 3'-5' helicase</fullName>
        <ecNumber evidence="9">5.6.2.4</ecNumber>
    </recommendedName>
</protein>
<dbReference type="CDD" id="cd17932">
    <property type="entry name" value="DEXQc_UvrD"/>
    <property type="match status" value="1"/>
</dbReference>
<dbReference type="GO" id="GO:0005737">
    <property type="term" value="C:cytoplasm"/>
    <property type="evidence" value="ECO:0007669"/>
    <property type="project" value="TreeGrafter"/>
</dbReference>
<gene>
    <name evidence="15" type="primary">rep</name>
    <name evidence="15" type="ORF">Ctma_1535</name>
</gene>
<dbReference type="GO" id="GO:0006310">
    <property type="term" value="P:DNA recombination"/>
    <property type="evidence" value="ECO:0007669"/>
    <property type="project" value="InterPro"/>
</dbReference>
<dbReference type="InterPro" id="IPR014016">
    <property type="entry name" value="UvrD-like_ATP-bd"/>
</dbReference>
<dbReference type="Gene3D" id="3.30.420.10">
    <property type="entry name" value="Ribonuclease H-like superfamily/Ribonuclease H"/>
    <property type="match status" value="1"/>
</dbReference>
<organism evidence="15">
    <name type="scientific">Catillopecten margaritatus gill symbiont</name>
    <dbReference type="NCBI Taxonomy" id="3083288"/>
    <lineage>
        <taxon>Bacteria</taxon>
        <taxon>Pseudomonadati</taxon>
        <taxon>Pseudomonadota</taxon>
        <taxon>Gammaproteobacteria</taxon>
        <taxon>sulfur-oxidizing symbionts</taxon>
    </lineage>
</organism>
<dbReference type="PANTHER" id="PTHR13710:SF105">
    <property type="entry name" value="ATP-DEPENDENT DNA HELICASE Q1"/>
    <property type="match status" value="1"/>
</dbReference>
<evidence type="ECO:0000256" key="6">
    <source>
        <dbReference type="ARBA" id="ARBA00023125"/>
    </source>
</evidence>
<dbReference type="GO" id="GO:0030894">
    <property type="term" value="C:replisome"/>
    <property type="evidence" value="ECO:0007669"/>
    <property type="project" value="TreeGrafter"/>
</dbReference>
<evidence type="ECO:0000259" key="13">
    <source>
        <dbReference type="PROSITE" id="PS51194"/>
    </source>
</evidence>
<dbReference type="InterPro" id="IPR036397">
    <property type="entry name" value="RNaseH_sf"/>
</dbReference>
<dbReference type="InterPro" id="IPR011545">
    <property type="entry name" value="DEAD/DEAH_box_helicase_dom"/>
</dbReference>
<evidence type="ECO:0000256" key="1">
    <source>
        <dbReference type="ARBA" id="ARBA00005446"/>
    </source>
</evidence>
<dbReference type="Pfam" id="PF13361">
    <property type="entry name" value="UvrD_C"/>
    <property type="match status" value="1"/>
</dbReference>
<feature type="binding site" evidence="10">
    <location>
        <begin position="1074"/>
        <end position="1081"/>
    </location>
    <ligand>
        <name>ATP</name>
        <dbReference type="ChEBI" id="CHEBI:30616"/>
    </ligand>
</feature>
<evidence type="ECO:0000256" key="10">
    <source>
        <dbReference type="PROSITE-ProRule" id="PRU00560"/>
    </source>
</evidence>
<evidence type="ECO:0000256" key="3">
    <source>
        <dbReference type="ARBA" id="ARBA00022801"/>
    </source>
</evidence>
<evidence type="ECO:0000256" key="9">
    <source>
        <dbReference type="ARBA" id="ARBA00034808"/>
    </source>
</evidence>
<sequence length="1617" mass="186800">MNIAFLDIEVNTTSNQIDSLGYLSAQSDFKTHSITEVRRCCEVEKNAFICGHNFINHDAKFLAATSFNQILQKVEIIDTLYLSMLLFTNKQTHKLNKPYKDNLIDIGNDPLIDAENTKVLFEKLNQEFDVLSENYQQLFCNLLKDNQYFSGFFAYKNKGEKSIDTYQQIENLVAIEKARYLEIEVQYPVEVAFVISYLAMGMEGVISPIILNNYPNVVTVLKQLVCNKGVADVAQFAMDEFGVDGFRKFDKNTKEATADLFVNGKVYQKEIIEQAMGSESLLAILPTGGGKTLTFQIPALIKAQQYKGLSVVISPLQALMKDQVDSFKRNNNNFKVIAISGYLSPIERQNAIIEVENGAVDMLYLAPESLRSNTIFKALKSRVIERFIIDEAHCFSSWGHDFRHDYYFIATTIKELEKSSFQPHIPVSCFTATAKPEVIKDIKKYFEEKLGIHLNEFIASVERYNLEYKVEKVENDKEKYEKLIQILSELERSEDEKNPTIIYSPQNARLCKELSEKLQDDERLHPFNLAIEPFYSKLDDDKENGKRDKNSRGKSEILADFIDDKVDIVIATTAFGMGIDKANIRTIIHYEQSDSLESYLQESGRGARDENIKAQCFVLYSKEEFNRSFNQLNRSKVDFSEIKRIIKALKKRKNDQLYLSPKEIAREIGVDIENSEVDYEVVIKTALSELEKHGIVERGRNSYKMFATSVSQSEEKQGMPYVHEVLDPKKEQAPYNKLYQSMILVMQNIIQRSKLDAIETDDLSDIVGIRRKEMFEVLYQLQKDGLLKFEDDISVFIKNSVKKEFERHFKIEQEVFEAFKACSNYESINLRALNKDDVNRVDLFKQIIQSWGFLSKIANNDFSVKFKRDFCHFECNTLDRLGQLIQARRTLSEFIITELLKKIGTNNKAKEVDFSSNSLKISYPSNTLTIESYHHTFVYLHDMLKGFELRRGRLIYYQALSIKKQEKMKERAPYKRADYKKGLERYYELKIESIHIHIAFLEKLLTESWGKTKDFVKDYFSMEYVHFKRVYKFDGAAIKRPVTEERYRQILHDLNAEQKQIFEDKNSDAMMVLAGPGSGKTKTLVHKIASLITIEGNKPDYFLMLAHSRVAVADFREKLKALIGNQVYDVQIHTFHAFAISLLGRNIGDDGDLQDVVEKATQLLESGNASMSFVNMLVIDEYQDVGGQSYEFIKAIHRQMGEGKDKRIIAVGDDDQCIKDFGKDKADIKYIQEFGAYFTSEQEGIEFSQYQLLTNYRSCTNIVDFFTQFSDVIGVRLKTKPLKVYRKSPGSVSLAYYERGSYYDNLLSNIKNNKSNDIAILARTNQEVLSIYSMLVSNGIKARYIINNHGFSLGGLLELQEFLQDWKLNKNFEKSRENSDKKYHKSTNNLLKNQVLDVFEDEYQQEIKKSQSHFIRVFEQYLSKIEFDEFKQSRVKVIVSTIHKSKGKEWSDVYLCIDEQFFKTGEQGESDKRLAYVAITRAKNNLFIHSKSPFFNRFIKPEVYNVNDKKLETIVLLSGLSDIKLSANYSKQGIIKTLPMAGEEVQIVENENYISVMKDNNQISSLSISMVNKIKQQQNNGYILQKAEIENVVVWRDKKSDETFNQVLCKIYLTQAL</sequence>
<dbReference type="PROSITE" id="PS51198">
    <property type="entry name" value="UVRD_HELICASE_ATP_BIND"/>
    <property type="match status" value="1"/>
</dbReference>
<dbReference type="GO" id="GO:0003677">
    <property type="term" value="F:DNA binding"/>
    <property type="evidence" value="ECO:0007669"/>
    <property type="project" value="UniProtKB-KW"/>
</dbReference>
<evidence type="ECO:0000259" key="12">
    <source>
        <dbReference type="PROSITE" id="PS51192"/>
    </source>
</evidence>
<dbReference type="InterPro" id="IPR001650">
    <property type="entry name" value="Helicase_C-like"/>
</dbReference>
<evidence type="ECO:0000256" key="7">
    <source>
        <dbReference type="ARBA" id="ARBA00023235"/>
    </source>
</evidence>
<dbReference type="Pfam" id="PF00271">
    <property type="entry name" value="Helicase_C"/>
    <property type="match status" value="1"/>
</dbReference>
<dbReference type="Gene3D" id="3.40.50.300">
    <property type="entry name" value="P-loop containing nucleotide triphosphate hydrolases"/>
    <property type="match status" value="5"/>
</dbReference>
<dbReference type="InterPro" id="IPR012337">
    <property type="entry name" value="RNaseH-like_sf"/>
</dbReference>
<feature type="coiled-coil region" evidence="11">
    <location>
        <begin position="463"/>
        <end position="493"/>
    </location>
</feature>
<evidence type="ECO:0000259" key="14">
    <source>
        <dbReference type="PROSITE" id="PS51198"/>
    </source>
</evidence>
<dbReference type="PANTHER" id="PTHR13710">
    <property type="entry name" value="DNA HELICASE RECQ FAMILY MEMBER"/>
    <property type="match status" value="1"/>
</dbReference>
<dbReference type="InterPro" id="IPR027417">
    <property type="entry name" value="P-loop_NTPase"/>
</dbReference>
<dbReference type="EC" id="5.6.2.4" evidence="9"/>
<keyword evidence="2 10" id="KW-0547">Nucleotide-binding</keyword>
<keyword evidence="7" id="KW-0413">Isomerase</keyword>
<dbReference type="SUPFAM" id="SSF53098">
    <property type="entry name" value="Ribonuclease H-like"/>
    <property type="match status" value="1"/>
</dbReference>
<dbReference type="GO" id="GO:0043138">
    <property type="term" value="F:3'-5' DNA helicase activity"/>
    <property type="evidence" value="ECO:0007669"/>
    <property type="project" value="UniProtKB-EC"/>
</dbReference>
<keyword evidence="6" id="KW-0238">DNA-binding</keyword>
<dbReference type="Pfam" id="PF00270">
    <property type="entry name" value="DEAD"/>
    <property type="match status" value="1"/>
</dbReference>
<reference evidence="15" key="1">
    <citation type="submission" date="2023-10" db="EMBL/GenBank/DDBJ databases">
        <title>The first scallop-associated chemosynthetic bacterial symbiont.</title>
        <authorList>
            <person name="Lin Y.-T."/>
            <person name="Sun J."/>
            <person name="Ip J.C.-H."/>
            <person name="He X."/>
            <person name="Gao Z.-M."/>
            <person name="Perez M."/>
            <person name="Xu T."/>
            <person name="Qian P.-Y."/>
            <person name="Qiu J.-W."/>
        </authorList>
    </citation>
    <scope>NUCLEOTIDE SEQUENCE</scope>
    <source>
        <strain evidence="15">Gill1</strain>
    </source>
</reference>
<dbReference type="GO" id="GO:0009378">
    <property type="term" value="F:four-way junction helicase activity"/>
    <property type="evidence" value="ECO:0007669"/>
    <property type="project" value="TreeGrafter"/>
</dbReference>
<evidence type="ECO:0000256" key="2">
    <source>
        <dbReference type="ARBA" id="ARBA00022741"/>
    </source>
</evidence>
<accession>A0AAU6PIH4</accession>
<dbReference type="SMART" id="SM00487">
    <property type="entry name" value="DEXDc"/>
    <property type="match status" value="1"/>
</dbReference>
<dbReference type="Pfam" id="PF13245">
    <property type="entry name" value="AAA_19"/>
    <property type="match status" value="1"/>
</dbReference>
<dbReference type="InterPro" id="IPR014017">
    <property type="entry name" value="DNA_helicase_UvrD-like_C"/>
</dbReference>
<dbReference type="GO" id="GO:0043590">
    <property type="term" value="C:bacterial nucleoid"/>
    <property type="evidence" value="ECO:0007669"/>
    <property type="project" value="TreeGrafter"/>
</dbReference>
<dbReference type="SUPFAM" id="SSF52540">
    <property type="entry name" value="P-loop containing nucleoside triphosphate hydrolases"/>
    <property type="match status" value="2"/>
</dbReference>
<evidence type="ECO:0000256" key="8">
    <source>
        <dbReference type="ARBA" id="ARBA00034617"/>
    </source>
</evidence>
<feature type="domain" description="UvrD-like helicase ATP-binding" evidence="14">
    <location>
        <begin position="1053"/>
        <end position="1532"/>
    </location>
</feature>
<evidence type="ECO:0000313" key="15">
    <source>
        <dbReference type="EMBL" id="WXU00803.1"/>
    </source>
</evidence>
<name>A0AAU6PIH4_9GAMM</name>
<dbReference type="GO" id="GO:0016787">
    <property type="term" value="F:hydrolase activity"/>
    <property type="evidence" value="ECO:0007669"/>
    <property type="project" value="UniProtKB-UniRule"/>
</dbReference>
<keyword evidence="3 10" id="KW-0378">Hydrolase</keyword>
<dbReference type="InterPro" id="IPR004589">
    <property type="entry name" value="DNA_helicase_ATP-dep_RecQ"/>
</dbReference>
<feature type="domain" description="Helicase ATP-binding" evidence="12">
    <location>
        <begin position="272"/>
        <end position="452"/>
    </location>
</feature>
<dbReference type="PROSITE" id="PS51194">
    <property type="entry name" value="HELICASE_CTER"/>
    <property type="match status" value="1"/>
</dbReference>
<feature type="domain" description="Helicase C-terminal" evidence="13">
    <location>
        <begin position="482"/>
        <end position="665"/>
    </location>
</feature>
<dbReference type="EMBL" id="CP138327">
    <property type="protein sequence ID" value="WXU00803.1"/>
    <property type="molecule type" value="Genomic_DNA"/>
</dbReference>
<keyword evidence="11" id="KW-0175">Coiled coil</keyword>
<dbReference type="GO" id="GO:0006281">
    <property type="term" value="P:DNA repair"/>
    <property type="evidence" value="ECO:0007669"/>
    <property type="project" value="TreeGrafter"/>
</dbReference>